<accession>A0A0E0DG98</accession>
<proteinExistence type="predicted"/>
<reference evidence="1" key="2">
    <citation type="submission" date="2018-05" db="EMBL/GenBank/DDBJ databases">
        <title>OmerRS3 (Oryza meridionalis Reference Sequence Version 3).</title>
        <authorList>
            <person name="Zhang J."/>
            <person name="Kudrna D."/>
            <person name="Lee S."/>
            <person name="Talag J."/>
            <person name="Welchert J."/>
            <person name="Wing R.A."/>
        </authorList>
    </citation>
    <scope>NUCLEOTIDE SEQUENCE [LARGE SCALE GENOMIC DNA]</scope>
    <source>
        <strain evidence="1">cv. OR44</strain>
    </source>
</reference>
<dbReference type="Proteomes" id="UP000008021">
    <property type="component" value="Chromosome 4"/>
</dbReference>
<name>A0A0E0DG98_9ORYZ</name>
<protein>
    <submittedName>
        <fullName evidence="1">Uncharacterized protein</fullName>
    </submittedName>
</protein>
<keyword evidence="2" id="KW-1185">Reference proteome</keyword>
<evidence type="ECO:0000313" key="2">
    <source>
        <dbReference type="Proteomes" id="UP000008021"/>
    </source>
</evidence>
<dbReference type="Gramene" id="OMERI04G15980.4">
    <property type="protein sequence ID" value="OMERI04G15980.4"/>
    <property type="gene ID" value="OMERI04G15980"/>
</dbReference>
<reference evidence="1" key="1">
    <citation type="submission" date="2015-04" db="UniProtKB">
        <authorList>
            <consortium name="EnsemblPlants"/>
        </authorList>
    </citation>
    <scope>IDENTIFICATION</scope>
</reference>
<evidence type="ECO:0000313" key="1">
    <source>
        <dbReference type="EnsemblPlants" id="OMERI04G15980.4"/>
    </source>
</evidence>
<sequence length="64" mass="7313">MKEKVIQVVLIFCVHVNLYDCIFMDEFTSSINNLLKPACYKIHRNLASRGTSFLPASCFNDVTL</sequence>
<dbReference type="EnsemblPlants" id="OMERI04G15980.4">
    <property type="protein sequence ID" value="OMERI04G15980.4"/>
    <property type="gene ID" value="OMERI04G15980"/>
</dbReference>
<dbReference type="HOGENOM" id="CLU_2871479_0_0_1"/>
<dbReference type="AlphaFoldDB" id="A0A0E0DG98"/>
<organism evidence="1">
    <name type="scientific">Oryza meridionalis</name>
    <dbReference type="NCBI Taxonomy" id="40149"/>
    <lineage>
        <taxon>Eukaryota</taxon>
        <taxon>Viridiplantae</taxon>
        <taxon>Streptophyta</taxon>
        <taxon>Embryophyta</taxon>
        <taxon>Tracheophyta</taxon>
        <taxon>Spermatophyta</taxon>
        <taxon>Magnoliopsida</taxon>
        <taxon>Liliopsida</taxon>
        <taxon>Poales</taxon>
        <taxon>Poaceae</taxon>
        <taxon>BOP clade</taxon>
        <taxon>Oryzoideae</taxon>
        <taxon>Oryzeae</taxon>
        <taxon>Oryzinae</taxon>
        <taxon>Oryza</taxon>
    </lineage>
</organism>